<dbReference type="Proteomes" id="UP001295423">
    <property type="component" value="Unassembled WGS sequence"/>
</dbReference>
<accession>A0AAD2FFJ3</accession>
<organism evidence="1 2">
    <name type="scientific">Cylindrotheca closterium</name>
    <dbReference type="NCBI Taxonomy" id="2856"/>
    <lineage>
        <taxon>Eukaryota</taxon>
        <taxon>Sar</taxon>
        <taxon>Stramenopiles</taxon>
        <taxon>Ochrophyta</taxon>
        <taxon>Bacillariophyta</taxon>
        <taxon>Bacillariophyceae</taxon>
        <taxon>Bacillariophycidae</taxon>
        <taxon>Bacillariales</taxon>
        <taxon>Bacillariaceae</taxon>
        <taxon>Cylindrotheca</taxon>
    </lineage>
</organism>
<keyword evidence="2" id="KW-1185">Reference proteome</keyword>
<comment type="caution">
    <text evidence="1">The sequence shown here is derived from an EMBL/GenBank/DDBJ whole genome shotgun (WGS) entry which is preliminary data.</text>
</comment>
<name>A0AAD2FFJ3_9STRA</name>
<evidence type="ECO:0000313" key="2">
    <source>
        <dbReference type="Proteomes" id="UP001295423"/>
    </source>
</evidence>
<protein>
    <submittedName>
        <fullName evidence="1">Uncharacterized protein</fullName>
    </submittedName>
</protein>
<evidence type="ECO:0000313" key="1">
    <source>
        <dbReference type="EMBL" id="CAJ1936976.1"/>
    </source>
</evidence>
<sequence length="142" mass="16105">MPPKQAEKGKQIRFVSGTYLGKTGWLNTAASKKGLFKRSVIVDLGDDGEKVTSVMKFSFRDAFKKVKTFEQALMKQHPDIENEMVTLCRHLSECYNLNGDAMAAYFKEELRIAVTEHLSRGGKAKFRLVQFPEDDDTKMHAV</sequence>
<reference evidence="1" key="1">
    <citation type="submission" date="2023-08" db="EMBL/GenBank/DDBJ databases">
        <authorList>
            <person name="Audoor S."/>
            <person name="Bilcke G."/>
        </authorList>
    </citation>
    <scope>NUCLEOTIDE SEQUENCE</scope>
</reference>
<gene>
    <name evidence="1" type="ORF">CYCCA115_LOCUS5455</name>
</gene>
<dbReference type="AlphaFoldDB" id="A0AAD2FFJ3"/>
<proteinExistence type="predicted"/>
<dbReference type="EMBL" id="CAKOGP040000584">
    <property type="protein sequence ID" value="CAJ1936976.1"/>
    <property type="molecule type" value="Genomic_DNA"/>
</dbReference>